<dbReference type="EMBL" id="MU277217">
    <property type="protein sequence ID" value="KAI0060718.1"/>
    <property type="molecule type" value="Genomic_DNA"/>
</dbReference>
<evidence type="ECO:0000313" key="2">
    <source>
        <dbReference type="Proteomes" id="UP000814140"/>
    </source>
</evidence>
<dbReference type="Proteomes" id="UP000814140">
    <property type="component" value="Unassembled WGS sequence"/>
</dbReference>
<evidence type="ECO:0000313" key="1">
    <source>
        <dbReference type="EMBL" id="KAI0060718.1"/>
    </source>
</evidence>
<accession>A0ACB8SW40</accession>
<organism evidence="1 2">
    <name type="scientific">Artomyces pyxidatus</name>
    <dbReference type="NCBI Taxonomy" id="48021"/>
    <lineage>
        <taxon>Eukaryota</taxon>
        <taxon>Fungi</taxon>
        <taxon>Dikarya</taxon>
        <taxon>Basidiomycota</taxon>
        <taxon>Agaricomycotina</taxon>
        <taxon>Agaricomycetes</taxon>
        <taxon>Russulales</taxon>
        <taxon>Auriscalpiaceae</taxon>
        <taxon>Artomyces</taxon>
    </lineage>
</organism>
<name>A0ACB8SW40_9AGAM</name>
<comment type="caution">
    <text evidence="1">The sequence shown here is derived from an EMBL/GenBank/DDBJ whole genome shotgun (WGS) entry which is preliminary data.</text>
</comment>
<protein>
    <submittedName>
        <fullName evidence="1">Seven-hairpin glycosidase</fullName>
    </submittedName>
</protein>
<gene>
    <name evidence="1" type="ORF">BV25DRAFT_1827599</name>
</gene>
<keyword evidence="1" id="KW-0326">Glycosidase</keyword>
<keyword evidence="1" id="KW-0378">Hydrolase</keyword>
<sequence length="596" mass="66859">MAVAFNTLPHHISSLAHRPLARLVALVIVLIFLSYFFLPFSALQSQYTTVPEPFHDRTSFFNRPLNERPQRHGHFRPPPLKHSHAADKLWAGRAEQVKGAFLHAYDAYRENAVGHDEVLPLSNRSIDNFNGWGLTVVESLDTMWLMGLQTEFDEALSIVSNMTFSLEPTRFAPFFETVIRYLGGLLSAYALSADPIFLARADDLGSMLLPALDTHSGLPMYAINTVSGKTQYGWAAGTTLWAEALSCQLEYKYLAYLTGRKSYYTKVQDIMTLMYAANLTSTQGLFPTLWDTAHGTPRTTSVSVGAFADSAYEYMLKQWLLTGRTDAQARDLYVRSANAILDNLLFVTHTRGLLYVTDTTAPHVPTHIFEHLSCFLPGVLALGASTLPESSLSDAQRERHLFAARGLAQTCWALYNDAQTGLAPDEVQMHVPSGASAARWGDLMHEWEKAGRPGLAPGTGDPAQVRQESAREYSPRKRAWLLRPEAVESFYILWRVTGEVRWREHGWAVFQAVERAARVEGGYASVENVDVVGGKGRDEMPSYFLAETLKYLYMLFTDSELIPLDKWVFNTEAHPLPVFEWTDWERETYGIPSPSS</sequence>
<keyword evidence="2" id="KW-1185">Reference proteome</keyword>
<proteinExistence type="predicted"/>
<reference evidence="1" key="2">
    <citation type="journal article" date="2022" name="New Phytol.">
        <title>Evolutionary transition to the ectomycorrhizal habit in the genomes of a hyperdiverse lineage of mushroom-forming fungi.</title>
        <authorList>
            <person name="Looney B."/>
            <person name="Miyauchi S."/>
            <person name="Morin E."/>
            <person name="Drula E."/>
            <person name="Courty P.E."/>
            <person name="Kohler A."/>
            <person name="Kuo A."/>
            <person name="LaButti K."/>
            <person name="Pangilinan J."/>
            <person name="Lipzen A."/>
            <person name="Riley R."/>
            <person name="Andreopoulos W."/>
            <person name="He G."/>
            <person name="Johnson J."/>
            <person name="Nolan M."/>
            <person name="Tritt A."/>
            <person name="Barry K.W."/>
            <person name="Grigoriev I.V."/>
            <person name="Nagy L.G."/>
            <person name="Hibbett D."/>
            <person name="Henrissat B."/>
            <person name="Matheny P.B."/>
            <person name="Labbe J."/>
            <person name="Martin F.M."/>
        </authorList>
    </citation>
    <scope>NUCLEOTIDE SEQUENCE</scope>
    <source>
        <strain evidence="1">HHB10654</strain>
    </source>
</reference>
<reference evidence="1" key="1">
    <citation type="submission" date="2021-03" db="EMBL/GenBank/DDBJ databases">
        <authorList>
            <consortium name="DOE Joint Genome Institute"/>
            <person name="Ahrendt S."/>
            <person name="Looney B.P."/>
            <person name="Miyauchi S."/>
            <person name="Morin E."/>
            <person name="Drula E."/>
            <person name="Courty P.E."/>
            <person name="Chicoki N."/>
            <person name="Fauchery L."/>
            <person name="Kohler A."/>
            <person name="Kuo A."/>
            <person name="Labutti K."/>
            <person name="Pangilinan J."/>
            <person name="Lipzen A."/>
            <person name="Riley R."/>
            <person name="Andreopoulos W."/>
            <person name="He G."/>
            <person name="Johnson J."/>
            <person name="Barry K.W."/>
            <person name="Grigoriev I.V."/>
            <person name="Nagy L."/>
            <person name="Hibbett D."/>
            <person name="Henrissat B."/>
            <person name="Matheny P.B."/>
            <person name="Labbe J."/>
            <person name="Martin F."/>
        </authorList>
    </citation>
    <scope>NUCLEOTIDE SEQUENCE</scope>
    <source>
        <strain evidence="1">HHB10654</strain>
    </source>
</reference>